<keyword evidence="1" id="KW-0732">Signal</keyword>
<keyword evidence="3" id="KW-1185">Reference proteome</keyword>
<evidence type="ECO:0000313" key="3">
    <source>
        <dbReference type="Proteomes" id="UP001611548"/>
    </source>
</evidence>
<gene>
    <name evidence="2" type="ORF">ACH429_20990</name>
</gene>
<evidence type="ECO:0000256" key="1">
    <source>
        <dbReference type="SAM" id="SignalP"/>
    </source>
</evidence>
<protein>
    <submittedName>
        <fullName evidence="2">Papain-like cysteine protease family protein</fullName>
    </submittedName>
</protein>
<dbReference type="Pfam" id="PF12385">
    <property type="entry name" value="Peptidase_C70"/>
    <property type="match status" value="1"/>
</dbReference>
<dbReference type="PROSITE" id="PS51318">
    <property type="entry name" value="TAT"/>
    <property type="match status" value="1"/>
</dbReference>
<organism evidence="2 3">
    <name type="scientific">Streptomyces pathocidini</name>
    <dbReference type="NCBI Taxonomy" id="1650571"/>
    <lineage>
        <taxon>Bacteria</taxon>
        <taxon>Bacillati</taxon>
        <taxon>Actinomycetota</taxon>
        <taxon>Actinomycetes</taxon>
        <taxon>Kitasatosporales</taxon>
        <taxon>Streptomycetaceae</taxon>
        <taxon>Streptomyces</taxon>
    </lineage>
</organism>
<accession>A0ABW7V0R9</accession>
<comment type="caution">
    <text evidence="2">The sequence shown here is derived from an EMBL/GenBank/DDBJ whole genome shotgun (WGS) entry which is preliminary data.</text>
</comment>
<dbReference type="Proteomes" id="UP001611548">
    <property type="component" value="Unassembled WGS sequence"/>
</dbReference>
<feature type="chain" id="PRO_5047464039" evidence="1">
    <location>
        <begin position="34"/>
        <end position="202"/>
    </location>
</feature>
<dbReference type="InterPro" id="IPR006311">
    <property type="entry name" value="TAT_signal"/>
</dbReference>
<feature type="signal peptide" evidence="1">
    <location>
        <begin position="1"/>
        <end position="33"/>
    </location>
</feature>
<reference evidence="2 3" key="1">
    <citation type="submission" date="2024-10" db="EMBL/GenBank/DDBJ databases">
        <title>The Natural Products Discovery Center: Release of the First 8490 Sequenced Strains for Exploring Actinobacteria Biosynthetic Diversity.</title>
        <authorList>
            <person name="Kalkreuter E."/>
            <person name="Kautsar S.A."/>
            <person name="Yang D."/>
            <person name="Bader C.D."/>
            <person name="Teijaro C.N."/>
            <person name="Fluegel L."/>
            <person name="Davis C.M."/>
            <person name="Simpson J.R."/>
            <person name="Lauterbach L."/>
            <person name="Steele A.D."/>
            <person name="Gui C."/>
            <person name="Meng S."/>
            <person name="Li G."/>
            <person name="Viehrig K."/>
            <person name="Ye F."/>
            <person name="Su P."/>
            <person name="Kiefer A.F."/>
            <person name="Nichols A."/>
            <person name="Cepeda A.J."/>
            <person name="Yan W."/>
            <person name="Fan B."/>
            <person name="Jiang Y."/>
            <person name="Adhikari A."/>
            <person name="Zheng C.-J."/>
            <person name="Schuster L."/>
            <person name="Cowan T.M."/>
            <person name="Smanski M.J."/>
            <person name="Chevrette M.G."/>
            <person name="De Carvalho L.P.S."/>
            <person name="Shen B."/>
        </authorList>
    </citation>
    <scope>NUCLEOTIDE SEQUENCE [LARGE SCALE GENOMIC DNA]</scope>
    <source>
        <strain evidence="2 3">NPDC020327</strain>
    </source>
</reference>
<dbReference type="EMBL" id="JBIRWE010000010">
    <property type="protein sequence ID" value="MFI1966553.1"/>
    <property type="molecule type" value="Genomic_DNA"/>
</dbReference>
<dbReference type="InterPro" id="IPR022118">
    <property type="entry name" value="Peptidase_C70_AvrRpt2"/>
</dbReference>
<name>A0ABW7V0R9_9ACTN</name>
<sequence>MPGPRRRPALTALTTLALTAALLALPTAGAATAAAPSKPPAGADTKRLDITMQAQRKSNWCWAAAGNTIATWFGQDRSQNEFCNAAFNHRQGGDCPNSQAALDDVQTGLSWTGVNSGSYVANSLSYPTVRAEIDADRPLETRIRWSSGGGHMHVIYGYDAAGSWVYWGDPWPSSERYSWASHSWYVDNSEFAWTHSLYRIGA</sequence>
<dbReference type="Gene3D" id="3.90.70.10">
    <property type="entry name" value="Cysteine proteinases"/>
    <property type="match status" value="1"/>
</dbReference>
<evidence type="ECO:0000313" key="2">
    <source>
        <dbReference type="EMBL" id="MFI1966553.1"/>
    </source>
</evidence>
<dbReference type="RefSeq" id="WP_398719201.1">
    <property type="nucleotide sequence ID" value="NZ_JBIRWE010000010.1"/>
</dbReference>
<proteinExistence type="predicted"/>